<sequence length="220" mass="23774">MPLSQRTRTRPPRNRAVIPPHSGLSPRVTAESPARGGNPPACARRSGRAAMRDRMPTVGAEMVPADRRYTPPARRPSRLPRARSTAAAVYVCPLVPSAQPRPPALPRAPHAPSHTARRPASASGLFPTHHPHAPSACTVRVRRPCVSVEGHRQEFDGALAADVLAGDACTEGGTRPGGVCADLIERTEPLLMAIELIGINRFWRCECGSNVGSYRTRRFR</sequence>
<evidence type="ECO:0000313" key="3">
    <source>
        <dbReference type="Proteomes" id="UP000555407"/>
    </source>
</evidence>
<evidence type="ECO:0000313" key="2">
    <source>
        <dbReference type="EMBL" id="NIK59059.1"/>
    </source>
</evidence>
<reference evidence="2 3" key="1">
    <citation type="submission" date="2020-03" db="EMBL/GenBank/DDBJ databases">
        <title>Sequencing the genomes of 1000 actinobacteria strains.</title>
        <authorList>
            <person name="Klenk H.-P."/>
        </authorList>
    </citation>
    <scope>NUCLEOTIDE SEQUENCE [LARGE SCALE GENOMIC DNA]</scope>
    <source>
        <strain evidence="2 3">DSM 45490</strain>
    </source>
</reference>
<protein>
    <submittedName>
        <fullName evidence="2">Uncharacterized protein</fullName>
    </submittedName>
</protein>
<name>A0A7X6A383_9ACTN</name>
<evidence type="ECO:0000256" key="1">
    <source>
        <dbReference type="SAM" id="MobiDB-lite"/>
    </source>
</evidence>
<feature type="region of interest" description="Disordered" evidence="1">
    <location>
        <begin position="1"/>
        <end position="58"/>
    </location>
</feature>
<keyword evidence="3" id="KW-1185">Reference proteome</keyword>
<dbReference type="AlphaFoldDB" id="A0A7X6A383"/>
<accession>A0A7X6A383</accession>
<gene>
    <name evidence="2" type="ORF">BJY22_004776</name>
</gene>
<dbReference type="EMBL" id="JAASRO010000001">
    <property type="protein sequence ID" value="NIK59059.1"/>
    <property type="molecule type" value="Genomic_DNA"/>
</dbReference>
<comment type="caution">
    <text evidence="2">The sequence shown here is derived from an EMBL/GenBank/DDBJ whole genome shotgun (WGS) entry which is preliminary data.</text>
</comment>
<dbReference type="Proteomes" id="UP000555407">
    <property type="component" value="Unassembled WGS sequence"/>
</dbReference>
<organism evidence="2 3">
    <name type="scientific">Kribbella shirazensis</name>
    <dbReference type="NCBI Taxonomy" id="1105143"/>
    <lineage>
        <taxon>Bacteria</taxon>
        <taxon>Bacillati</taxon>
        <taxon>Actinomycetota</taxon>
        <taxon>Actinomycetes</taxon>
        <taxon>Propionibacteriales</taxon>
        <taxon>Kribbellaceae</taxon>
        <taxon>Kribbella</taxon>
    </lineage>
</organism>
<proteinExistence type="predicted"/>
<feature type="region of interest" description="Disordered" evidence="1">
    <location>
        <begin position="100"/>
        <end position="133"/>
    </location>
</feature>